<feature type="region of interest" description="Disordered" evidence="1">
    <location>
        <begin position="136"/>
        <end position="162"/>
    </location>
</feature>
<accession>A0AAD7FVH3</accession>
<feature type="compositionally biased region" description="Pro residues" evidence="1">
    <location>
        <begin position="153"/>
        <end position="162"/>
    </location>
</feature>
<proteinExistence type="predicted"/>
<sequence length="162" mass="17092">MEERTRAHPPRPSVFRASEVRSAGGGEEEAGAGREWDGLILVEMERGGSERTAVHGDPCDNKGDYVRGAVAEGPGGNGTDVVDELVVMERAATEFSAQRWGQGITQAAVYAGRRRGGGWRDLDSETRICEGMSGKGDRAWVVAPGPAGDLPRTPTPSPSTGT</sequence>
<feature type="region of interest" description="Disordered" evidence="1">
    <location>
        <begin position="1"/>
        <end position="35"/>
    </location>
</feature>
<organism evidence="2 3">
    <name type="scientific">Mycena rosella</name>
    <name type="common">Pink bonnet</name>
    <name type="synonym">Agaricus rosellus</name>
    <dbReference type="NCBI Taxonomy" id="1033263"/>
    <lineage>
        <taxon>Eukaryota</taxon>
        <taxon>Fungi</taxon>
        <taxon>Dikarya</taxon>
        <taxon>Basidiomycota</taxon>
        <taxon>Agaricomycotina</taxon>
        <taxon>Agaricomycetes</taxon>
        <taxon>Agaricomycetidae</taxon>
        <taxon>Agaricales</taxon>
        <taxon>Marasmiineae</taxon>
        <taxon>Mycenaceae</taxon>
        <taxon>Mycena</taxon>
    </lineage>
</organism>
<evidence type="ECO:0000256" key="1">
    <source>
        <dbReference type="SAM" id="MobiDB-lite"/>
    </source>
</evidence>
<comment type="caution">
    <text evidence="2">The sequence shown here is derived from an EMBL/GenBank/DDBJ whole genome shotgun (WGS) entry which is preliminary data.</text>
</comment>
<evidence type="ECO:0000313" key="2">
    <source>
        <dbReference type="EMBL" id="KAJ7645357.1"/>
    </source>
</evidence>
<dbReference type="Proteomes" id="UP001221757">
    <property type="component" value="Unassembled WGS sequence"/>
</dbReference>
<evidence type="ECO:0000313" key="3">
    <source>
        <dbReference type="Proteomes" id="UP001221757"/>
    </source>
</evidence>
<keyword evidence="3" id="KW-1185">Reference proteome</keyword>
<name>A0AAD7FVH3_MYCRO</name>
<reference evidence="2" key="1">
    <citation type="submission" date="2023-03" db="EMBL/GenBank/DDBJ databases">
        <title>Massive genome expansion in bonnet fungi (Mycena s.s.) driven by repeated elements and novel gene families across ecological guilds.</title>
        <authorList>
            <consortium name="Lawrence Berkeley National Laboratory"/>
            <person name="Harder C.B."/>
            <person name="Miyauchi S."/>
            <person name="Viragh M."/>
            <person name="Kuo A."/>
            <person name="Thoen E."/>
            <person name="Andreopoulos B."/>
            <person name="Lu D."/>
            <person name="Skrede I."/>
            <person name="Drula E."/>
            <person name="Henrissat B."/>
            <person name="Morin E."/>
            <person name="Kohler A."/>
            <person name="Barry K."/>
            <person name="LaButti K."/>
            <person name="Morin E."/>
            <person name="Salamov A."/>
            <person name="Lipzen A."/>
            <person name="Mereny Z."/>
            <person name="Hegedus B."/>
            <person name="Baldrian P."/>
            <person name="Stursova M."/>
            <person name="Weitz H."/>
            <person name="Taylor A."/>
            <person name="Grigoriev I.V."/>
            <person name="Nagy L.G."/>
            <person name="Martin F."/>
            <person name="Kauserud H."/>
        </authorList>
    </citation>
    <scope>NUCLEOTIDE SEQUENCE</scope>
    <source>
        <strain evidence="2">CBHHK067</strain>
    </source>
</reference>
<dbReference type="EMBL" id="JARKIE010000399">
    <property type="protein sequence ID" value="KAJ7645357.1"/>
    <property type="molecule type" value="Genomic_DNA"/>
</dbReference>
<gene>
    <name evidence="2" type="ORF">B0H17DRAFT_1148436</name>
</gene>
<protein>
    <submittedName>
        <fullName evidence="2">Uncharacterized protein</fullName>
    </submittedName>
</protein>
<dbReference type="AlphaFoldDB" id="A0AAD7FVH3"/>